<dbReference type="AlphaFoldDB" id="A0A1T4YDB8"/>
<feature type="transmembrane region" description="Helical" evidence="7">
    <location>
        <begin position="177"/>
        <end position="202"/>
    </location>
</feature>
<dbReference type="EMBL" id="FUYE01000009">
    <property type="protein sequence ID" value="SKA99311.1"/>
    <property type="molecule type" value="Genomic_DNA"/>
</dbReference>
<accession>A0A1T4YDB8</accession>
<dbReference type="Pfam" id="PF01694">
    <property type="entry name" value="Rhomboid"/>
    <property type="match status" value="1"/>
</dbReference>
<keyword evidence="4" id="KW-0378">Hydrolase</keyword>
<evidence type="ECO:0000256" key="4">
    <source>
        <dbReference type="ARBA" id="ARBA00022801"/>
    </source>
</evidence>
<feature type="domain" description="Peptidase S54 rhomboid" evidence="8">
    <location>
        <begin position="54"/>
        <end position="194"/>
    </location>
</feature>
<evidence type="ECO:0000259" key="8">
    <source>
        <dbReference type="Pfam" id="PF01694"/>
    </source>
</evidence>
<organism evidence="9 10">
    <name type="scientific">Prosthecobacter debontii</name>
    <dbReference type="NCBI Taxonomy" id="48467"/>
    <lineage>
        <taxon>Bacteria</taxon>
        <taxon>Pseudomonadati</taxon>
        <taxon>Verrucomicrobiota</taxon>
        <taxon>Verrucomicrobiia</taxon>
        <taxon>Verrucomicrobiales</taxon>
        <taxon>Verrucomicrobiaceae</taxon>
        <taxon>Prosthecobacter</taxon>
    </lineage>
</organism>
<dbReference type="GO" id="GO:0004252">
    <property type="term" value="F:serine-type endopeptidase activity"/>
    <property type="evidence" value="ECO:0007669"/>
    <property type="project" value="InterPro"/>
</dbReference>
<keyword evidence="10" id="KW-1185">Reference proteome</keyword>
<feature type="transmembrane region" description="Helical" evidence="7">
    <location>
        <begin position="140"/>
        <end position="165"/>
    </location>
</feature>
<evidence type="ECO:0000256" key="6">
    <source>
        <dbReference type="ARBA" id="ARBA00023136"/>
    </source>
</evidence>
<dbReference type="STRING" id="48467.SAMN02745166_02902"/>
<dbReference type="InterPro" id="IPR022764">
    <property type="entry name" value="Peptidase_S54_rhomboid_dom"/>
</dbReference>
<feature type="transmembrane region" description="Helical" evidence="7">
    <location>
        <begin position="92"/>
        <end position="110"/>
    </location>
</feature>
<comment type="similarity">
    <text evidence="2">Belongs to the peptidase S54 family.</text>
</comment>
<feature type="transmembrane region" description="Helical" evidence="7">
    <location>
        <begin position="66"/>
        <end position="85"/>
    </location>
</feature>
<feature type="transmembrane region" description="Helical" evidence="7">
    <location>
        <begin position="17"/>
        <end position="35"/>
    </location>
</feature>
<dbReference type="GO" id="GO:0016020">
    <property type="term" value="C:membrane"/>
    <property type="evidence" value="ECO:0007669"/>
    <property type="project" value="UniProtKB-SubCell"/>
</dbReference>
<keyword evidence="5 7" id="KW-1133">Transmembrane helix</keyword>
<evidence type="ECO:0000256" key="7">
    <source>
        <dbReference type="SAM" id="Phobius"/>
    </source>
</evidence>
<feature type="transmembrane region" description="Helical" evidence="7">
    <location>
        <begin position="116"/>
        <end position="133"/>
    </location>
</feature>
<gene>
    <name evidence="9" type="ORF">SAMN02745166_02902</name>
</gene>
<evidence type="ECO:0000256" key="1">
    <source>
        <dbReference type="ARBA" id="ARBA00004141"/>
    </source>
</evidence>
<dbReference type="SUPFAM" id="SSF144091">
    <property type="entry name" value="Rhomboid-like"/>
    <property type="match status" value="1"/>
</dbReference>
<comment type="subcellular location">
    <subcellularLocation>
        <location evidence="1">Membrane</location>
        <topology evidence="1">Multi-pass membrane protein</topology>
    </subcellularLocation>
</comment>
<dbReference type="InterPro" id="IPR035952">
    <property type="entry name" value="Rhomboid-like_sf"/>
</dbReference>
<dbReference type="PANTHER" id="PTHR43731:SF14">
    <property type="entry name" value="PRESENILIN-ASSOCIATED RHOMBOID-LIKE PROTEIN, MITOCHONDRIAL"/>
    <property type="match status" value="1"/>
</dbReference>
<evidence type="ECO:0000256" key="2">
    <source>
        <dbReference type="ARBA" id="ARBA00009045"/>
    </source>
</evidence>
<dbReference type="Proteomes" id="UP000190774">
    <property type="component" value="Unassembled WGS sequence"/>
</dbReference>
<protein>
    <submittedName>
        <fullName evidence="9">Rhomboid family protein</fullName>
    </submittedName>
</protein>
<evidence type="ECO:0000256" key="3">
    <source>
        <dbReference type="ARBA" id="ARBA00022692"/>
    </source>
</evidence>
<proteinExistence type="inferred from homology"/>
<dbReference type="Gene3D" id="1.20.1540.10">
    <property type="entry name" value="Rhomboid-like"/>
    <property type="match status" value="1"/>
</dbReference>
<dbReference type="OrthoDB" id="9813074at2"/>
<sequence>MLIIPYEIETLQQERPWANWLLVAACTLTSLFFLFDAECAQALTPLVLQGFSLTGLLGNVLLHQDLIHLVGNMLFLWVFGNAICMNIGNLRYLAVFVGCTLLAGVAQVLLDGSSTVGASGAINGIVGMVLAMYPLNRVYLFWFFAIRGGSFSCQAWVIILAWFAFDVWGALGGGDMVAYWAHLGGFLGGVSIGLSGLHLGWFQLICYDNRSLLQILRKEPLEG</sequence>
<evidence type="ECO:0000313" key="10">
    <source>
        <dbReference type="Proteomes" id="UP000190774"/>
    </source>
</evidence>
<reference evidence="10" key="1">
    <citation type="submission" date="2017-02" db="EMBL/GenBank/DDBJ databases">
        <authorList>
            <person name="Varghese N."/>
            <person name="Submissions S."/>
        </authorList>
    </citation>
    <scope>NUCLEOTIDE SEQUENCE [LARGE SCALE GENOMIC DNA]</scope>
    <source>
        <strain evidence="10">ATCC 700200</strain>
    </source>
</reference>
<keyword evidence="3 7" id="KW-0812">Transmembrane</keyword>
<keyword evidence="6 7" id="KW-0472">Membrane</keyword>
<dbReference type="InterPro" id="IPR050925">
    <property type="entry name" value="Rhomboid_protease_S54"/>
</dbReference>
<dbReference type="PANTHER" id="PTHR43731">
    <property type="entry name" value="RHOMBOID PROTEASE"/>
    <property type="match status" value="1"/>
</dbReference>
<name>A0A1T4YDB8_9BACT</name>
<evidence type="ECO:0000313" key="9">
    <source>
        <dbReference type="EMBL" id="SKA99311.1"/>
    </source>
</evidence>
<evidence type="ECO:0000256" key="5">
    <source>
        <dbReference type="ARBA" id="ARBA00022989"/>
    </source>
</evidence>
<dbReference type="RefSeq" id="WP_078814083.1">
    <property type="nucleotide sequence ID" value="NZ_FUYE01000009.1"/>
</dbReference>